<dbReference type="OrthoDB" id="10064407at2759"/>
<dbReference type="PANTHER" id="PTHR39199:SF1">
    <property type="entry name" value="BLR5128 PROTEIN"/>
    <property type="match status" value="1"/>
</dbReference>
<dbReference type="Gene3D" id="3.30.2130.10">
    <property type="entry name" value="VC0802-like"/>
    <property type="match status" value="1"/>
</dbReference>
<dbReference type="InterPro" id="IPR018717">
    <property type="entry name" value="DUF2241"/>
</dbReference>
<evidence type="ECO:0000313" key="3">
    <source>
        <dbReference type="EMBL" id="KPI89742.1"/>
    </source>
</evidence>
<comment type="caution">
    <text evidence="3">The sequence shown here is derived from an EMBL/GenBank/DDBJ whole genome shotgun (WGS) entry which is preliminary data.</text>
</comment>
<proteinExistence type="predicted"/>
<organism evidence="3 4">
    <name type="scientific">Leptomonas seymouri</name>
    <dbReference type="NCBI Taxonomy" id="5684"/>
    <lineage>
        <taxon>Eukaryota</taxon>
        <taxon>Discoba</taxon>
        <taxon>Euglenozoa</taxon>
        <taxon>Kinetoplastea</taxon>
        <taxon>Metakinetoplastina</taxon>
        <taxon>Trypanosomatida</taxon>
        <taxon>Trypanosomatidae</taxon>
        <taxon>Leishmaniinae</taxon>
        <taxon>Leptomonas</taxon>
    </lineage>
</organism>
<sequence length="169" mass="18553">MSGTLDLRELLKCMQPELDGEASYVFLTAPHDLVKRNVATIGEIVAKHAIATFNEVEGLSIVVKSTFLQEHVVNAQDEEKLLVEDLKSFWKKLSEEQELPLMSHITMRIHSSLSAVGFTAAFSRALTEAGISCNVFAGYYHDHIFVPAAAQAEAMSVLTALSKKSSESK</sequence>
<feature type="domain" description="CASTOR ACT" evidence="2">
    <location>
        <begin position="105"/>
        <end position="159"/>
    </location>
</feature>
<name>A0A0N1IMG0_LEPSE</name>
<evidence type="ECO:0000259" key="1">
    <source>
        <dbReference type="Pfam" id="PF10000"/>
    </source>
</evidence>
<keyword evidence="4" id="KW-1185">Reference proteome</keyword>
<dbReference type="GO" id="GO:0016740">
    <property type="term" value="F:transferase activity"/>
    <property type="evidence" value="ECO:0007669"/>
    <property type="project" value="UniProtKB-KW"/>
</dbReference>
<gene>
    <name evidence="3" type="ORF">ABL78_1122</name>
</gene>
<feature type="domain" description="DUF2241" evidence="1">
    <location>
        <begin position="2"/>
        <end position="65"/>
    </location>
</feature>
<evidence type="ECO:0000313" key="4">
    <source>
        <dbReference type="Proteomes" id="UP000038009"/>
    </source>
</evidence>
<dbReference type="SUPFAM" id="SSF55021">
    <property type="entry name" value="ACT-like"/>
    <property type="match status" value="2"/>
</dbReference>
<accession>A0A0N1IMG0</accession>
<dbReference type="PANTHER" id="PTHR39199">
    <property type="entry name" value="BLR5128 PROTEIN"/>
    <property type="match status" value="1"/>
</dbReference>
<dbReference type="InterPro" id="IPR027795">
    <property type="entry name" value="CASTOR_ACT_dom"/>
</dbReference>
<dbReference type="EMBL" id="LJSK01000017">
    <property type="protein sequence ID" value="KPI89742.1"/>
    <property type="molecule type" value="Genomic_DNA"/>
</dbReference>
<dbReference type="Pfam" id="PF10000">
    <property type="entry name" value="ACT_3"/>
    <property type="match status" value="1"/>
</dbReference>
<keyword evidence="3" id="KW-0808">Transferase</keyword>
<evidence type="ECO:0000259" key="2">
    <source>
        <dbReference type="Pfam" id="PF13840"/>
    </source>
</evidence>
<dbReference type="OMA" id="HITMRIH"/>
<dbReference type="Proteomes" id="UP000038009">
    <property type="component" value="Unassembled WGS sequence"/>
</dbReference>
<dbReference type="InterPro" id="IPR045865">
    <property type="entry name" value="ACT-like_dom_sf"/>
</dbReference>
<dbReference type="AlphaFoldDB" id="A0A0N1IMG0"/>
<dbReference type="Pfam" id="PF13840">
    <property type="entry name" value="ACT_7"/>
    <property type="match status" value="1"/>
</dbReference>
<dbReference type="VEuPathDB" id="TriTrypDB:Lsey_0017_0210"/>
<protein>
    <submittedName>
        <fullName evidence="3">Acetyltransferase</fullName>
    </submittedName>
</protein>
<reference evidence="3 4" key="1">
    <citation type="journal article" date="2015" name="PLoS Pathog.">
        <title>Leptomonas seymouri: Adaptations to the Dixenous Life Cycle Analyzed by Genome Sequencing, Transcriptome Profiling and Co-infection with Leishmania donovani.</title>
        <authorList>
            <person name="Kraeva N."/>
            <person name="Butenko A."/>
            <person name="Hlavacova J."/>
            <person name="Kostygov A."/>
            <person name="Myskova J."/>
            <person name="Grybchuk D."/>
            <person name="Lestinova T."/>
            <person name="Votypka J."/>
            <person name="Volf P."/>
            <person name="Opperdoes F."/>
            <person name="Flegontov P."/>
            <person name="Lukes J."/>
            <person name="Yurchenko V."/>
        </authorList>
    </citation>
    <scope>NUCLEOTIDE SEQUENCE [LARGE SCALE GENOMIC DNA]</scope>
    <source>
        <strain evidence="3 4">ATCC 30220</strain>
    </source>
</reference>